<evidence type="ECO:0000313" key="4">
    <source>
        <dbReference type="Proteomes" id="UP000051010"/>
    </source>
</evidence>
<proteinExistence type="predicted"/>
<keyword evidence="2" id="KW-0812">Transmembrane</keyword>
<dbReference type="EMBL" id="AZFZ01000050">
    <property type="protein sequence ID" value="KRM41829.1"/>
    <property type="molecule type" value="Genomic_DNA"/>
</dbReference>
<dbReference type="PATRIC" id="fig|1423786.4.peg.2283"/>
<name>A0A0R1YIW8_9LACO</name>
<dbReference type="AlphaFoldDB" id="A0A0R1YIW8"/>
<feature type="transmembrane region" description="Helical" evidence="2">
    <location>
        <begin position="6"/>
        <end position="23"/>
    </location>
</feature>
<keyword evidence="2" id="KW-1133">Transmembrane helix</keyword>
<dbReference type="RefSeq" id="WP_054735719.1">
    <property type="nucleotide sequence ID" value="NZ_AZFZ01000050.1"/>
</dbReference>
<protein>
    <submittedName>
        <fullName evidence="3">Uncharacterized protein</fullName>
    </submittedName>
</protein>
<feature type="region of interest" description="Disordered" evidence="1">
    <location>
        <begin position="40"/>
        <end position="80"/>
    </location>
</feature>
<comment type="caution">
    <text evidence="3">The sequence shown here is derived from an EMBL/GenBank/DDBJ whole genome shotgun (WGS) entry which is preliminary data.</text>
</comment>
<sequence length="80" mass="8750">MKAQSVIIGGLLFVAGVAVGMHGRHMAHEMHGMCDMHHHHGPHMGPGHFHGSHDQPFEDIGDLPYVREAHTNGQGLRDES</sequence>
<evidence type="ECO:0000256" key="2">
    <source>
        <dbReference type="SAM" id="Phobius"/>
    </source>
</evidence>
<dbReference type="Proteomes" id="UP000051010">
    <property type="component" value="Unassembled WGS sequence"/>
</dbReference>
<feature type="compositionally biased region" description="Basic and acidic residues" evidence="1">
    <location>
        <begin position="65"/>
        <end position="80"/>
    </location>
</feature>
<evidence type="ECO:0000256" key="1">
    <source>
        <dbReference type="SAM" id="MobiDB-lite"/>
    </source>
</evidence>
<gene>
    <name evidence="3" type="ORF">FD47_GL002172</name>
</gene>
<organism evidence="3 4">
    <name type="scientific">Lentilactobacillus parafarraginis DSM 18390 = JCM 14109</name>
    <dbReference type="NCBI Taxonomy" id="1423786"/>
    <lineage>
        <taxon>Bacteria</taxon>
        <taxon>Bacillati</taxon>
        <taxon>Bacillota</taxon>
        <taxon>Bacilli</taxon>
        <taxon>Lactobacillales</taxon>
        <taxon>Lactobacillaceae</taxon>
        <taxon>Lentilactobacillus</taxon>
    </lineage>
</organism>
<accession>A0A0R1YIW8</accession>
<evidence type="ECO:0000313" key="3">
    <source>
        <dbReference type="EMBL" id="KRM41829.1"/>
    </source>
</evidence>
<keyword evidence="2" id="KW-0472">Membrane</keyword>
<reference evidence="3 4" key="1">
    <citation type="journal article" date="2015" name="Genome Announc.">
        <title>Expanding the biotechnology potential of lactobacilli through comparative genomics of 213 strains and associated genera.</title>
        <authorList>
            <person name="Sun Z."/>
            <person name="Harris H.M."/>
            <person name="McCann A."/>
            <person name="Guo C."/>
            <person name="Argimon S."/>
            <person name="Zhang W."/>
            <person name="Yang X."/>
            <person name="Jeffery I.B."/>
            <person name="Cooney J.C."/>
            <person name="Kagawa T.F."/>
            <person name="Liu W."/>
            <person name="Song Y."/>
            <person name="Salvetti E."/>
            <person name="Wrobel A."/>
            <person name="Rasinkangas P."/>
            <person name="Parkhill J."/>
            <person name="Rea M.C."/>
            <person name="O'Sullivan O."/>
            <person name="Ritari J."/>
            <person name="Douillard F.P."/>
            <person name="Paul Ross R."/>
            <person name="Yang R."/>
            <person name="Briner A.E."/>
            <person name="Felis G.E."/>
            <person name="de Vos W.M."/>
            <person name="Barrangou R."/>
            <person name="Klaenhammer T.R."/>
            <person name="Caufield P.W."/>
            <person name="Cui Y."/>
            <person name="Zhang H."/>
            <person name="O'Toole P.W."/>
        </authorList>
    </citation>
    <scope>NUCLEOTIDE SEQUENCE [LARGE SCALE GENOMIC DNA]</scope>
    <source>
        <strain evidence="3 4">DSM 18390</strain>
    </source>
</reference>